<proteinExistence type="predicted"/>
<evidence type="ECO:0000313" key="1">
    <source>
        <dbReference type="EMBL" id="UVC50135.1"/>
    </source>
</evidence>
<dbReference type="EMBL" id="CP056072">
    <property type="protein sequence ID" value="UVC50135.1"/>
    <property type="molecule type" value="Genomic_DNA"/>
</dbReference>
<reference evidence="1" key="1">
    <citation type="submission" date="2022-07" db="EMBL/GenBank/DDBJ databases">
        <title>Evaluation of T. orientalis genome assembly methods using nanopore sequencing and analysis of variation between genomes.</title>
        <authorList>
            <person name="Yam J."/>
            <person name="Micallef M.L."/>
            <person name="Liu M."/>
            <person name="Djordjevic S.P."/>
            <person name="Bogema D.R."/>
            <person name="Jenkins C."/>
        </authorList>
    </citation>
    <scope>NUCLEOTIDE SEQUENCE</scope>
    <source>
        <strain evidence="1">Goon Nure</strain>
    </source>
</reference>
<protein>
    <submittedName>
        <fullName evidence="1">Uncharacterized protein</fullName>
    </submittedName>
</protein>
<accession>A0A976SJY3</accession>
<dbReference type="Proteomes" id="UP000244811">
    <property type="component" value="Chromosome 4"/>
</dbReference>
<dbReference type="AlphaFoldDB" id="A0A976SJY3"/>
<organism evidence="1 2">
    <name type="scientific">Theileria orientalis</name>
    <dbReference type="NCBI Taxonomy" id="68886"/>
    <lineage>
        <taxon>Eukaryota</taxon>
        <taxon>Sar</taxon>
        <taxon>Alveolata</taxon>
        <taxon>Apicomplexa</taxon>
        <taxon>Aconoidasida</taxon>
        <taxon>Piroplasmida</taxon>
        <taxon>Theileriidae</taxon>
        <taxon>Theileria</taxon>
    </lineage>
</organism>
<sequence>MYVCYVYIEAYTLIVKPLIYILVNNTNNTTHNGHSLINPQSVATHILWC</sequence>
<evidence type="ECO:0000313" key="2">
    <source>
        <dbReference type="Proteomes" id="UP000244811"/>
    </source>
</evidence>
<name>A0A976SJY3_THEOR</name>
<gene>
    <name evidence="1" type="ORF">MACK_004005</name>
</gene>